<protein>
    <submittedName>
        <fullName evidence="2">Uncharacterized protein</fullName>
    </submittedName>
</protein>
<comment type="caution">
    <text evidence="2">The sequence shown here is derived from an EMBL/GenBank/DDBJ whole genome shotgun (WGS) entry which is preliminary data.</text>
</comment>
<gene>
    <name evidence="2" type="ORF">OSTQU699_LOCUS4991</name>
</gene>
<evidence type="ECO:0000313" key="2">
    <source>
        <dbReference type="EMBL" id="CAD7699632.1"/>
    </source>
</evidence>
<dbReference type="EMBL" id="CAJHUC010001078">
    <property type="protein sequence ID" value="CAD7699632.1"/>
    <property type="molecule type" value="Genomic_DNA"/>
</dbReference>
<dbReference type="AlphaFoldDB" id="A0A8S1IWS4"/>
<keyword evidence="3" id="KW-1185">Reference proteome</keyword>
<reference evidence="2" key="1">
    <citation type="submission" date="2020-12" db="EMBL/GenBank/DDBJ databases">
        <authorList>
            <person name="Iha C."/>
        </authorList>
    </citation>
    <scope>NUCLEOTIDE SEQUENCE</scope>
</reference>
<dbReference type="Proteomes" id="UP000708148">
    <property type="component" value="Unassembled WGS sequence"/>
</dbReference>
<organism evidence="2 3">
    <name type="scientific">Ostreobium quekettii</name>
    <dbReference type="NCBI Taxonomy" id="121088"/>
    <lineage>
        <taxon>Eukaryota</taxon>
        <taxon>Viridiplantae</taxon>
        <taxon>Chlorophyta</taxon>
        <taxon>core chlorophytes</taxon>
        <taxon>Ulvophyceae</taxon>
        <taxon>TCBD clade</taxon>
        <taxon>Bryopsidales</taxon>
        <taxon>Ostreobineae</taxon>
        <taxon>Ostreobiaceae</taxon>
        <taxon>Ostreobium</taxon>
    </lineage>
</organism>
<accession>A0A8S1IWS4</accession>
<sequence>MFVAVTSAFGGQPRSRRGGRGMGGSLAFARLAAGYNSMGVRLGIGSKNDGLTVSLRHLSISVISDIAVGGCLGDSSIGGAHGGPCQIGPMAPCVHVWVDWLWARTGGSQAWLLCCSLDVDGDAVDMLPQHSVFCRPSMWQRALWAAGEEARSPRQPAPVPNS</sequence>
<evidence type="ECO:0000313" key="3">
    <source>
        <dbReference type="Proteomes" id="UP000708148"/>
    </source>
</evidence>
<name>A0A8S1IWS4_9CHLO</name>
<proteinExistence type="predicted"/>
<feature type="region of interest" description="Disordered" evidence="1">
    <location>
        <begin position="1"/>
        <end position="21"/>
    </location>
</feature>
<evidence type="ECO:0000256" key="1">
    <source>
        <dbReference type="SAM" id="MobiDB-lite"/>
    </source>
</evidence>